<comment type="subcellular location">
    <subcellularLocation>
        <location evidence="1">Endomembrane system</location>
        <topology evidence="1">Multi-pass membrane protein</topology>
    </subcellularLocation>
</comment>
<keyword evidence="4 11" id="KW-0812">Transmembrane</keyword>
<evidence type="ECO:0000256" key="6">
    <source>
        <dbReference type="ARBA" id="ARBA00023136"/>
    </source>
</evidence>
<keyword evidence="2" id="KW-0328">Glycosyltransferase</keyword>
<dbReference type="PANTHER" id="PTHR13301">
    <property type="entry name" value="X-BOX TRANSCRIPTION FACTOR-RELATED"/>
    <property type="match status" value="1"/>
</dbReference>
<dbReference type="GO" id="GO:0016020">
    <property type="term" value="C:membrane"/>
    <property type="evidence" value="ECO:0007669"/>
    <property type="project" value="InterPro"/>
</dbReference>
<dbReference type="GO" id="GO:0012505">
    <property type="term" value="C:endomembrane system"/>
    <property type="evidence" value="ECO:0007669"/>
    <property type="project" value="UniProtKB-SubCell"/>
</dbReference>
<dbReference type="InterPro" id="IPR005150">
    <property type="entry name" value="Cellulose_synth"/>
</dbReference>
<dbReference type="GO" id="GO:0071555">
    <property type="term" value="P:cell wall organization"/>
    <property type="evidence" value="ECO:0007669"/>
    <property type="project" value="UniProtKB-KW"/>
</dbReference>
<evidence type="ECO:0000256" key="3">
    <source>
        <dbReference type="ARBA" id="ARBA00022679"/>
    </source>
</evidence>
<feature type="binding site" evidence="9">
    <location>
        <position position="292"/>
    </location>
    <ligand>
        <name>Mn(2+)</name>
        <dbReference type="ChEBI" id="CHEBI:29035"/>
    </ligand>
</feature>
<evidence type="ECO:0000256" key="1">
    <source>
        <dbReference type="ARBA" id="ARBA00004127"/>
    </source>
</evidence>
<accession>A0A835UVP8</accession>
<dbReference type="GO" id="GO:0016760">
    <property type="term" value="F:cellulose synthase (UDP-forming) activity"/>
    <property type="evidence" value="ECO:0007669"/>
    <property type="project" value="InterPro"/>
</dbReference>
<feature type="region of interest" description="Disordered" evidence="10">
    <location>
        <begin position="367"/>
        <end position="394"/>
    </location>
</feature>
<feature type="binding site" evidence="8">
    <location>
        <position position="291"/>
    </location>
    <ligand>
        <name>UDP-alpha-D-glucose</name>
        <dbReference type="ChEBI" id="CHEBI:58885"/>
    </ligand>
</feature>
<evidence type="ECO:0000256" key="2">
    <source>
        <dbReference type="ARBA" id="ARBA00022676"/>
    </source>
</evidence>
<keyword evidence="7" id="KW-0961">Cell wall biogenesis/degradation</keyword>
<feature type="transmembrane region" description="Helical" evidence="11">
    <location>
        <begin position="611"/>
        <end position="634"/>
    </location>
</feature>
<keyword evidence="3" id="KW-0808">Transferase</keyword>
<proteinExistence type="predicted"/>
<evidence type="ECO:0000313" key="13">
    <source>
        <dbReference type="Proteomes" id="UP000639772"/>
    </source>
</evidence>
<evidence type="ECO:0000256" key="5">
    <source>
        <dbReference type="ARBA" id="ARBA00022989"/>
    </source>
</evidence>
<evidence type="ECO:0000256" key="10">
    <source>
        <dbReference type="SAM" id="MobiDB-lite"/>
    </source>
</evidence>
<keyword evidence="5 11" id="KW-1133">Transmembrane helix</keyword>
<evidence type="ECO:0000256" key="9">
    <source>
        <dbReference type="PIRSR" id="PIRSR605150-3"/>
    </source>
</evidence>
<gene>
    <name evidence="12" type="ORF">HPP92_015448</name>
</gene>
<protein>
    <submittedName>
        <fullName evidence="12">Uncharacterized protein</fullName>
    </submittedName>
</protein>
<organism evidence="12 13">
    <name type="scientific">Vanilla planifolia</name>
    <name type="common">Vanilla</name>
    <dbReference type="NCBI Taxonomy" id="51239"/>
    <lineage>
        <taxon>Eukaryota</taxon>
        <taxon>Viridiplantae</taxon>
        <taxon>Streptophyta</taxon>
        <taxon>Embryophyta</taxon>
        <taxon>Tracheophyta</taxon>
        <taxon>Spermatophyta</taxon>
        <taxon>Magnoliopsida</taxon>
        <taxon>Liliopsida</taxon>
        <taxon>Asparagales</taxon>
        <taxon>Orchidaceae</taxon>
        <taxon>Vanilloideae</taxon>
        <taxon>Vanilleae</taxon>
        <taxon>Vanilla</taxon>
    </lineage>
</organism>
<dbReference type="OrthoDB" id="72851at2759"/>
<name>A0A835UVP8_VANPL</name>
<dbReference type="InterPro" id="IPR029044">
    <property type="entry name" value="Nucleotide-diphossugar_trans"/>
</dbReference>
<evidence type="ECO:0000313" key="12">
    <source>
        <dbReference type="EMBL" id="KAG0475762.1"/>
    </source>
</evidence>
<dbReference type="GO" id="GO:0030244">
    <property type="term" value="P:cellulose biosynthetic process"/>
    <property type="evidence" value="ECO:0007669"/>
    <property type="project" value="InterPro"/>
</dbReference>
<dbReference type="Pfam" id="PF03552">
    <property type="entry name" value="Cellulose_synt"/>
    <property type="match status" value="3"/>
</dbReference>
<feature type="binding site" evidence="9">
    <location>
        <position position="316"/>
    </location>
    <ligand>
        <name>Mn(2+)</name>
        <dbReference type="ChEBI" id="CHEBI:29035"/>
    </ligand>
</feature>
<evidence type="ECO:0000256" key="8">
    <source>
        <dbReference type="PIRSR" id="PIRSR605150-2"/>
    </source>
</evidence>
<dbReference type="Proteomes" id="UP000639772">
    <property type="component" value="Chromosome 7"/>
</dbReference>
<dbReference type="GO" id="GO:0071669">
    <property type="term" value="P:plant-type cell wall organization or biogenesis"/>
    <property type="evidence" value="ECO:0007669"/>
    <property type="project" value="UniProtKB-ARBA"/>
</dbReference>
<reference evidence="12 13" key="1">
    <citation type="journal article" date="2020" name="Nat. Food">
        <title>A phased Vanilla planifolia genome enables genetic improvement of flavour and production.</title>
        <authorList>
            <person name="Hasing T."/>
            <person name="Tang H."/>
            <person name="Brym M."/>
            <person name="Khazi F."/>
            <person name="Huang T."/>
            <person name="Chambers A.H."/>
        </authorList>
    </citation>
    <scope>NUCLEOTIDE SEQUENCE [LARGE SCALE GENOMIC DNA]</scope>
    <source>
        <tissue evidence="12">Leaf</tissue>
    </source>
</reference>
<evidence type="ECO:0000256" key="4">
    <source>
        <dbReference type="ARBA" id="ARBA00022692"/>
    </source>
</evidence>
<keyword evidence="6 11" id="KW-0472">Membrane</keyword>
<evidence type="ECO:0000256" key="11">
    <source>
        <dbReference type="SAM" id="Phobius"/>
    </source>
</evidence>
<feature type="binding site" evidence="8">
    <location>
        <position position="119"/>
    </location>
    <ligand>
        <name>UDP-alpha-D-glucose</name>
        <dbReference type="ChEBI" id="CHEBI:58885"/>
    </ligand>
</feature>
<evidence type="ECO:0000256" key="7">
    <source>
        <dbReference type="ARBA" id="ARBA00023316"/>
    </source>
</evidence>
<comment type="caution">
    <text evidence="12">The sequence shown here is derived from an EMBL/GenBank/DDBJ whole genome shotgun (WGS) entry which is preliminary data.</text>
</comment>
<feature type="transmembrane region" description="Helical" evidence="11">
    <location>
        <begin position="508"/>
        <end position="533"/>
    </location>
</feature>
<dbReference type="SUPFAM" id="SSF53448">
    <property type="entry name" value="Nucleotide-diphospho-sugar transferases"/>
    <property type="match status" value="1"/>
</dbReference>
<dbReference type="AlphaFoldDB" id="A0A835UVP8"/>
<feature type="binding site" evidence="8">
    <location>
        <position position="120"/>
    </location>
    <ligand>
        <name>UDP-alpha-D-glucose</name>
        <dbReference type="ChEBI" id="CHEBI:58885"/>
    </ligand>
</feature>
<sequence length="696" mass="78465">MEMPSAVAKVGFWVLRSHRLQRQVSEAFDTKDWCFSGHHQPLQVADCHPRRCFGLLPRMADSPSNHDAIWLWTMSITCEVWFTFSWLLDQLPKLCPVNRAADLSVLKRDLNLQASGTPKEAPATSPTTEAPLLTFEVLAETASFAKVWVPFCRKHEIEPRNPDAYFGLKRDFLKNKTRLDFVRERRRVKREYDEFKVRINSLPDSIRRRCDAYNAHEELRSKRQQGEIGITQSEEVKVPKATWMSDGSHWPGTWSSAEPGHSRGDHAGIIQVMLAPPNPNREKRPGYDHNKKAGAMNALVRSSAIMSNGPFILNLDCDHYIYNSLALREGICFMLDRGGDRVCFVQFRRATEHRGFLGRRKIKLGKKKTDQVTGEDDEEESSSSLPPKRFGRRVRSPYPEPLDASTVAEAISVISCFYEDKTEWGKRVGWIYGSVTEDVVTGYRMHNRGWRSVYCVTQRDAFRGTAPINLTDRLHQVLRWATGSVEIFFSKNNALFASRKMKLLQRVAYFNAGMYPFTSIFLLLYCVLPAMSLFSGEFIVQSMDVAFLIFLLVITITFCLLALLEIKCAHPSAVLQGLLKIVAGVDISFTLTSKPAADEGDEYAELYVVKWSFLMVPPMTIMMINVIAVAVGFAKTIYSDFPQWSKLIGGLLQLLGVVSSLSVCQGVDGEEGKVPTVVFCVVGIGFHRCVAAVGLS</sequence>
<feature type="transmembrane region" description="Helical" evidence="11">
    <location>
        <begin position="545"/>
        <end position="566"/>
    </location>
</feature>
<dbReference type="EMBL" id="JADCNM010000007">
    <property type="protein sequence ID" value="KAG0475762.1"/>
    <property type="molecule type" value="Genomic_DNA"/>
</dbReference>